<evidence type="ECO:0000313" key="1">
    <source>
        <dbReference type="EMBL" id="KAK8213260.1"/>
    </source>
</evidence>
<sequence length="750" mass="85171">MLLLTVCFFGQIVLWRELAANEKQFSREPTAMDWQSHEDQQRLRTYSAPNQLPYHAHSLFEEPVFTNSDEDAMYSQQPMDMDLTARTSQTDDHSWALGFKSLDLDSGHTMLPVSGWPSHSINQNLNAESWNPFWVGPRASFSAGIPVTPRPDVRLLSPTATNDSGYVSQPMRPQPSTVRSCPAEVDPRLTVPFSGVFSPTQSESQSRRGRGKGHRMSRAPSSARSSRIDQDLPLCLDCLAKGIERKPKNRSEQKKHEKVHTKPYSCNEGSCGADKKFATWNDLERHQRAKHGIESRHGSCKYYKCKSPNCSKADKIWERKDNFKAHFERTHKGLSKQELDVWVANSEYQPTEEELLVHRRQKEKRRPQDDSRLDIGANERSYFDTSAEKNYQDSSTSQLVPPDDPLSQGELPFFKNWSDKASEIPDLYLGQQVEELTANMHPSKDESVTMALLGLGSGSNQAAPIPTVADDFCHLKIGAMAHQPTDKRAWSLMLNDNQVEAEQLCSKANGTCSEWASGVNTKRTKSDITGSSPDATFKCPECHKTKQRSCDLTKRFGSKNDWKRHESSQHKQQEMWRCNLEPCKALQPARLFYDKGFLEEHLEEHFKNDHACAIDRQTDYVSAFKLSKDYHETFWCGFCREIIAQDPKKETPADSGRFQHIGKHFDEDQDLSTEDWLCFEMNMLKRDVLDPPGKPKAPKSERFAGSPPKAKQEGCLTSMLAGPRKRPNSEPENLHGASSKKHCRDVESTS</sequence>
<keyword evidence="2" id="KW-1185">Reference proteome</keyword>
<dbReference type="EMBL" id="JAMKPW020000011">
    <property type="protein sequence ID" value="KAK8213260.1"/>
    <property type="molecule type" value="Genomic_DNA"/>
</dbReference>
<proteinExistence type="predicted"/>
<protein>
    <submittedName>
        <fullName evidence="1">Uncharacterized protein</fullName>
    </submittedName>
</protein>
<evidence type="ECO:0000313" key="2">
    <source>
        <dbReference type="Proteomes" id="UP001320706"/>
    </source>
</evidence>
<gene>
    <name evidence="1" type="ORF">M8818_002558</name>
</gene>
<dbReference type="Proteomes" id="UP001320706">
    <property type="component" value="Unassembled WGS sequence"/>
</dbReference>
<reference evidence="1" key="1">
    <citation type="submission" date="2024-02" db="EMBL/GenBank/DDBJ databases">
        <title>Metagenome Assembled Genome of Zalaria obscura JY119.</title>
        <authorList>
            <person name="Vighnesh L."/>
            <person name="Jagadeeshwari U."/>
            <person name="Venkata Ramana C."/>
            <person name="Sasikala C."/>
        </authorList>
    </citation>
    <scope>NUCLEOTIDE SEQUENCE</scope>
    <source>
        <strain evidence="1">JY119</strain>
    </source>
</reference>
<comment type="caution">
    <text evidence="1">The sequence shown here is derived from an EMBL/GenBank/DDBJ whole genome shotgun (WGS) entry which is preliminary data.</text>
</comment>
<name>A0ACC3SGS6_9PEZI</name>
<accession>A0ACC3SGS6</accession>
<organism evidence="1 2">
    <name type="scientific">Zalaria obscura</name>
    <dbReference type="NCBI Taxonomy" id="2024903"/>
    <lineage>
        <taxon>Eukaryota</taxon>
        <taxon>Fungi</taxon>
        <taxon>Dikarya</taxon>
        <taxon>Ascomycota</taxon>
        <taxon>Pezizomycotina</taxon>
        <taxon>Dothideomycetes</taxon>
        <taxon>Dothideomycetidae</taxon>
        <taxon>Dothideales</taxon>
        <taxon>Zalariaceae</taxon>
        <taxon>Zalaria</taxon>
    </lineage>
</organism>